<reference evidence="1" key="1">
    <citation type="submission" date="2013-07" db="EMBL/GenBank/DDBJ databases">
        <title>The genome of an arbuscular mycorrhizal fungus provides insights into the evolution of the oldest plant symbiosis.</title>
        <authorList>
            <consortium name="DOE Joint Genome Institute"/>
            <person name="Tisserant E."/>
            <person name="Malbreil M."/>
            <person name="Kuo A."/>
            <person name="Kohler A."/>
            <person name="Symeonidi A."/>
            <person name="Balestrini R."/>
            <person name="Charron P."/>
            <person name="Duensing N."/>
            <person name="Frei-dit-Frey N."/>
            <person name="Gianinazzi-Pearson V."/>
            <person name="Gilbert B."/>
            <person name="Handa Y."/>
            <person name="Hijri M."/>
            <person name="Kaul R."/>
            <person name="Kawaguchi M."/>
            <person name="Krajinski F."/>
            <person name="Lammers P."/>
            <person name="Lapierre D."/>
            <person name="Masclaux F.G."/>
            <person name="Murat C."/>
            <person name="Morin E."/>
            <person name="Ndikumana S."/>
            <person name="Pagni M."/>
            <person name="Petitpierre D."/>
            <person name="Requena N."/>
            <person name="Rosikiewicz P."/>
            <person name="Riley R."/>
            <person name="Saito K."/>
            <person name="San Clemente H."/>
            <person name="Shapiro H."/>
            <person name="van Tuinen D."/>
            <person name="Becard G."/>
            <person name="Bonfante P."/>
            <person name="Paszkowski U."/>
            <person name="Shachar-Hill Y."/>
            <person name="Young J.P."/>
            <person name="Sanders I.R."/>
            <person name="Henrissat B."/>
            <person name="Rensing S.A."/>
            <person name="Grigoriev I.V."/>
            <person name="Corradi N."/>
            <person name="Roux C."/>
            <person name="Martin F."/>
        </authorList>
    </citation>
    <scope>NUCLEOTIDE SEQUENCE</scope>
    <source>
        <strain evidence="1">DAOM 197198</strain>
    </source>
</reference>
<name>U9T6K1_RHIID</name>
<dbReference type="HOGENOM" id="CLU_650781_0_0_1"/>
<dbReference type="AlphaFoldDB" id="U9T6K1"/>
<sequence length="441" mass="52700">MCDFVKENQHVKKESDNIVGYFGSYFDAGGYTKKWQHFCVERGFINYGGGELLWYKRLKEKVCEDANSREIKNKYKVNMAEEKLVECLKLDDVASRKKDKIITWNEKEGIVFCKYKRKSKRSVKPFESLSDIIDKNNILITKKYKELNEDTKMEDVREAEFLLWLNYICVNKENFVWENFDELVNKWSDIDKVTITAMSIFKYNNNIEGNRYKKIFNTNLKFSINEDMNEMKRILITLIITIGLLPDDKYVNIEINKKFIIELEIFKNETSNRRKIDYKNYTLLKFLHQIISEKKLQVNWSHNDFEDISDFNVKIEGVKKELMNNASSMLDIGIIWSNILVDEYNLRWNNFIIEGCYRKWAKDLSYLNNKAEMMLLKQLEQLFVINISFDINWQISFMLIRNEIKVLNSSTSAMDTQTRVFRIKNFIQSLPTYDVLYQRRV</sequence>
<gene>
    <name evidence="1" type="ORF">GLOINDRAFT_326951</name>
</gene>
<organism evidence="1">
    <name type="scientific">Rhizophagus irregularis (strain DAOM 181602 / DAOM 197198 / MUCL 43194)</name>
    <name type="common">Arbuscular mycorrhizal fungus</name>
    <name type="synonym">Glomus intraradices</name>
    <dbReference type="NCBI Taxonomy" id="747089"/>
    <lineage>
        <taxon>Eukaryota</taxon>
        <taxon>Fungi</taxon>
        <taxon>Fungi incertae sedis</taxon>
        <taxon>Mucoromycota</taxon>
        <taxon>Glomeromycotina</taxon>
        <taxon>Glomeromycetes</taxon>
        <taxon>Glomerales</taxon>
        <taxon>Glomeraceae</taxon>
        <taxon>Rhizophagus</taxon>
    </lineage>
</organism>
<accession>U9T6K1</accession>
<dbReference type="EMBL" id="KI294783">
    <property type="protein sequence ID" value="ESA03824.1"/>
    <property type="molecule type" value="Genomic_DNA"/>
</dbReference>
<evidence type="ECO:0000313" key="1">
    <source>
        <dbReference type="EMBL" id="ESA03824.1"/>
    </source>
</evidence>
<dbReference type="VEuPathDB" id="FungiDB:RhiirFUN_008356"/>
<proteinExistence type="predicted"/>
<protein>
    <submittedName>
        <fullName evidence="1">Uncharacterized protein</fullName>
    </submittedName>
</protein>